<feature type="transmembrane region" description="Helical" evidence="8">
    <location>
        <begin position="186"/>
        <end position="206"/>
    </location>
</feature>
<organism evidence="10 11">
    <name type="scientific">Halomonas daqiaonensis</name>
    <dbReference type="NCBI Taxonomy" id="650850"/>
    <lineage>
        <taxon>Bacteria</taxon>
        <taxon>Pseudomonadati</taxon>
        <taxon>Pseudomonadota</taxon>
        <taxon>Gammaproteobacteria</taxon>
        <taxon>Oceanospirillales</taxon>
        <taxon>Halomonadaceae</taxon>
        <taxon>Halomonas</taxon>
    </lineage>
</organism>
<feature type="transmembrane region" description="Helical" evidence="8">
    <location>
        <begin position="274"/>
        <end position="294"/>
    </location>
</feature>
<proteinExistence type="inferred from homology"/>
<dbReference type="AlphaFoldDB" id="A0A1H7F4F5"/>
<feature type="transmembrane region" description="Helical" evidence="8">
    <location>
        <begin position="135"/>
        <end position="153"/>
    </location>
</feature>
<evidence type="ECO:0000313" key="10">
    <source>
        <dbReference type="EMBL" id="SEK20858.1"/>
    </source>
</evidence>
<dbReference type="InterPro" id="IPR004626">
    <property type="entry name" value="RarD"/>
</dbReference>
<feature type="transmembrane region" description="Helical" evidence="8">
    <location>
        <begin position="80"/>
        <end position="99"/>
    </location>
</feature>
<dbReference type="SUPFAM" id="SSF103481">
    <property type="entry name" value="Multidrug resistance efflux transporter EmrE"/>
    <property type="match status" value="2"/>
</dbReference>
<keyword evidence="5 8" id="KW-0812">Transmembrane</keyword>
<dbReference type="GO" id="GO:0005886">
    <property type="term" value="C:plasma membrane"/>
    <property type="evidence" value="ECO:0007669"/>
    <property type="project" value="UniProtKB-SubCell"/>
</dbReference>
<dbReference type="NCBIfam" id="TIGR00688">
    <property type="entry name" value="rarD"/>
    <property type="match status" value="1"/>
</dbReference>
<feature type="transmembrane region" description="Helical" evidence="8">
    <location>
        <begin position="111"/>
        <end position="128"/>
    </location>
</feature>
<feature type="transmembrane region" description="Helical" evidence="8">
    <location>
        <begin position="21"/>
        <end position="40"/>
    </location>
</feature>
<feature type="transmembrane region" description="Helical" evidence="8">
    <location>
        <begin position="218"/>
        <end position="238"/>
    </location>
</feature>
<keyword evidence="6 8" id="KW-1133">Transmembrane helix</keyword>
<feature type="transmembrane region" description="Helical" evidence="8">
    <location>
        <begin position="46"/>
        <end position="68"/>
    </location>
</feature>
<evidence type="ECO:0000256" key="6">
    <source>
        <dbReference type="ARBA" id="ARBA00022989"/>
    </source>
</evidence>
<evidence type="ECO:0000259" key="9">
    <source>
        <dbReference type="Pfam" id="PF00892"/>
    </source>
</evidence>
<keyword evidence="7 8" id="KW-0472">Membrane</keyword>
<comment type="similarity">
    <text evidence="2">Belongs to the EamA transporter family.</text>
</comment>
<dbReference type="InterPro" id="IPR037185">
    <property type="entry name" value="EmrE-like"/>
</dbReference>
<feature type="domain" description="EamA" evidence="9">
    <location>
        <begin position="15"/>
        <end position="149"/>
    </location>
</feature>
<gene>
    <name evidence="10" type="ORF">SAMN04488129_10131</name>
</gene>
<evidence type="ECO:0000256" key="7">
    <source>
        <dbReference type="ARBA" id="ARBA00023136"/>
    </source>
</evidence>
<evidence type="ECO:0000256" key="5">
    <source>
        <dbReference type="ARBA" id="ARBA00022692"/>
    </source>
</evidence>
<dbReference type="PANTHER" id="PTHR22911:SF137">
    <property type="entry name" value="SOLUTE CARRIER FAMILY 35 MEMBER G2-RELATED"/>
    <property type="match status" value="1"/>
</dbReference>
<dbReference type="EMBL" id="FOBC01000001">
    <property type="protein sequence ID" value="SEK20858.1"/>
    <property type="molecule type" value="Genomic_DNA"/>
</dbReference>
<dbReference type="InterPro" id="IPR000620">
    <property type="entry name" value="EamA_dom"/>
</dbReference>
<keyword evidence="4" id="KW-1003">Cell membrane</keyword>
<dbReference type="Pfam" id="PF00892">
    <property type="entry name" value="EamA"/>
    <property type="match status" value="1"/>
</dbReference>
<keyword evidence="3" id="KW-0813">Transport</keyword>
<name>A0A1H7F4F5_9GAMM</name>
<evidence type="ECO:0000313" key="11">
    <source>
        <dbReference type="Proteomes" id="UP000198807"/>
    </source>
</evidence>
<evidence type="ECO:0000256" key="2">
    <source>
        <dbReference type="ARBA" id="ARBA00007362"/>
    </source>
</evidence>
<dbReference type="Proteomes" id="UP000198807">
    <property type="component" value="Unassembled WGS sequence"/>
</dbReference>
<evidence type="ECO:0000256" key="4">
    <source>
        <dbReference type="ARBA" id="ARBA00022475"/>
    </source>
</evidence>
<reference evidence="11" key="1">
    <citation type="submission" date="2016-10" db="EMBL/GenBank/DDBJ databases">
        <authorList>
            <person name="Varghese N."/>
            <person name="Submissions S."/>
        </authorList>
    </citation>
    <scope>NUCLEOTIDE SEQUENCE [LARGE SCALE GENOMIC DNA]</scope>
    <source>
        <strain evidence="11">CGMCC 1.9150</strain>
    </source>
</reference>
<keyword evidence="11" id="KW-1185">Reference proteome</keyword>
<feature type="transmembrane region" description="Helical" evidence="8">
    <location>
        <begin position="159"/>
        <end position="174"/>
    </location>
</feature>
<accession>A0A1H7F4F5</accession>
<dbReference type="PANTHER" id="PTHR22911">
    <property type="entry name" value="ACYL-MALONYL CONDENSING ENZYME-RELATED"/>
    <property type="match status" value="1"/>
</dbReference>
<dbReference type="RefSeq" id="WP_089709569.1">
    <property type="nucleotide sequence ID" value="NZ_FOBC01000001.1"/>
</dbReference>
<sequence>MSAIPVSLPDREAAKGVAFGLTAYITWGCFPLFFALFQGVPAFEILLHRVIWSCLFLAGLVTLLGRWSPIRRAIAEPKRLGRVLGCALLIAVNWGLYIYSVETHHVLQASLGYFMTPLVNVGLGMLVLRERMARLQGVAVGLAGLAIAIQLVLLGELPWISLVLAFSFGTYGLLRKQVPLDGLSGLFVETLLLLPLALMALGWLSQAELSHFFDNGRTTALLVASGVITALPLLAFAGAARRLRLATLGFLMYLNPTIQFVIALLVFHEPLAPVQLTTFLLIWIGLALYSWSAWRSRPRAARTSATSSR</sequence>
<protein>
    <submittedName>
        <fullName evidence="10">Chloramphenicol-sensitive protein RarD</fullName>
    </submittedName>
</protein>
<dbReference type="OrthoDB" id="369870at2"/>
<evidence type="ECO:0000256" key="3">
    <source>
        <dbReference type="ARBA" id="ARBA00022448"/>
    </source>
</evidence>
<dbReference type="STRING" id="650850.SAMN04488129_10131"/>
<feature type="transmembrane region" description="Helical" evidence="8">
    <location>
        <begin position="250"/>
        <end position="268"/>
    </location>
</feature>
<evidence type="ECO:0000256" key="8">
    <source>
        <dbReference type="SAM" id="Phobius"/>
    </source>
</evidence>
<comment type="subcellular location">
    <subcellularLocation>
        <location evidence="1">Cell membrane</location>
        <topology evidence="1">Multi-pass membrane protein</topology>
    </subcellularLocation>
</comment>
<evidence type="ECO:0000256" key="1">
    <source>
        <dbReference type="ARBA" id="ARBA00004651"/>
    </source>
</evidence>